<name>A0A811UQ28_CERCA</name>
<sequence length="53" mass="6159">MGCFELKTHEENSSLHSLNIKETLNEGHLVLWKISVERKANTHTKMLRMHTNA</sequence>
<accession>A0A811UQ28</accession>
<keyword evidence="2" id="KW-1185">Reference proteome</keyword>
<dbReference type="AlphaFoldDB" id="A0A811UQ28"/>
<organism evidence="1 2">
    <name type="scientific">Ceratitis capitata</name>
    <name type="common">Mediterranean fruit fly</name>
    <name type="synonym">Tephritis capitata</name>
    <dbReference type="NCBI Taxonomy" id="7213"/>
    <lineage>
        <taxon>Eukaryota</taxon>
        <taxon>Metazoa</taxon>
        <taxon>Ecdysozoa</taxon>
        <taxon>Arthropoda</taxon>
        <taxon>Hexapoda</taxon>
        <taxon>Insecta</taxon>
        <taxon>Pterygota</taxon>
        <taxon>Neoptera</taxon>
        <taxon>Endopterygota</taxon>
        <taxon>Diptera</taxon>
        <taxon>Brachycera</taxon>
        <taxon>Muscomorpha</taxon>
        <taxon>Tephritoidea</taxon>
        <taxon>Tephritidae</taxon>
        <taxon>Ceratitis</taxon>
        <taxon>Ceratitis</taxon>
    </lineage>
</organism>
<protein>
    <submittedName>
        <fullName evidence="1">(Mediterranean fruit fly) hypothetical protein</fullName>
    </submittedName>
</protein>
<proteinExistence type="predicted"/>
<feature type="non-terminal residue" evidence="1">
    <location>
        <position position="53"/>
    </location>
</feature>
<reference evidence="1" key="1">
    <citation type="submission" date="2020-11" db="EMBL/GenBank/DDBJ databases">
        <authorList>
            <person name="Whitehead M."/>
        </authorList>
    </citation>
    <scope>NUCLEOTIDE SEQUENCE</scope>
    <source>
        <strain evidence="1">EGII</strain>
    </source>
</reference>
<evidence type="ECO:0000313" key="2">
    <source>
        <dbReference type="Proteomes" id="UP000606786"/>
    </source>
</evidence>
<gene>
    <name evidence="1" type="ORF">CCAP1982_LOCUS8914</name>
</gene>
<dbReference type="EMBL" id="CAJHJT010000012">
    <property type="protein sequence ID" value="CAD7000438.1"/>
    <property type="molecule type" value="Genomic_DNA"/>
</dbReference>
<dbReference type="Proteomes" id="UP000606786">
    <property type="component" value="Unassembled WGS sequence"/>
</dbReference>
<evidence type="ECO:0000313" key="1">
    <source>
        <dbReference type="EMBL" id="CAD7000438.1"/>
    </source>
</evidence>
<comment type="caution">
    <text evidence="1">The sequence shown here is derived from an EMBL/GenBank/DDBJ whole genome shotgun (WGS) entry which is preliminary data.</text>
</comment>